<gene>
    <name evidence="12" type="ORF">LPLAT_LOCUS11958</name>
</gene>
<keyword evidence="1 9" id="KW-0645">Protease</keyword>
<dbReference type="PROSITE" id="PS50240">
    <property type="entry name" value="TRYPSIN_DOM"/>
    <property type="match status" value="1"/>
</dbReference>
<organism evidence="12 13">
    <name type="scientific">Lasius platythorax</name>
    <dbReference type="NCBI Taxonomy" id="488582"/>
    <lineage>
        <taxon>Eukaryota</taxon>
        <taxon>Metazoa</taxon>
        <taxon>Ecdysozoa</taxon>
        <taxon>Arthropoda</taxon>
        <taxon>Hexapoda</taxon>
        <taxon>Insecta</taxon>
        <taxon>Pterygota</taxon>
        <taxon>Neoptera</taxon>
        <taxon>Endopterygota</taxon>
        <taxon>Hymenoptera</taxon>
        <taxon>Apocrita</taxon>
        <taxon>Aculeata</taxon>
        <taxon>Formicoidea</taxon>
        <taxon>Formicidae</taxon>
        <taxon>Formicinae</taxon>
        <taxon>Lasius</taxon>
        <taxon>Lasius</taxon>
    </lineage>
</organism>
<dbReference type="EMBL" id="OZ034830">
    <property type="protein sequence ID" value="CAL1686601.1"/>
    <property type="molecule type" value="Genomic_DNA"/>
</dbReference>
<dbReference type="PRINTS" id="PR00722">
    <property type="entry name" value="CHYMOTRYPSIN"/>
</dbReference>
<protein>
    <recommendedName>
        <fullName evidence="11">Peptidase S1 domain-containing protein</fullName>
    </recommendedName>
</protein>
<evidence type="ECO:0000256" key="10">
    <source>
        <dbReference type="SAM" id="SignalP"/>
    </source>
</evidence>
<comment type="similarity">
    <text evidence="8">Belongs to the peptidase S1 family. CLIP subfamily.</text>
</comment>
<evidence type="ECO:0000256" key="8">
    <source>
        <dbReference type="ARBA" id="ARBA00024195"/>
    </source>
</evidence>
<evidence type="ECO:0000259" key="11">
    <source>
        <dbReference type="PROSITE" id="PS50240"/>
    </source>
</evidence>
<dbReference type="InterPro" id="IPR051487">
    <property type="entry name" value="Ser/Thr_Proteases_Immune/Dev"/>
</dbReference>
<evidence type="ECO:0000256" key="1">
    <source>
        <dbReference type="ARBA" id="ARBA00022670"/>
    </source>
</evidence>
<dbReference type="GO" id="GO:0004252">
    <property type="term" value="F:serine-type endopeptidase activity"/>
    <property type="evidence" value="ECO:0007669"/>
    <property type="project" value="InterPro"/>
</dbReference>
<dbReference type="Proteomes" id="UP001497644">
    <property type="component" value="Chromosome 7"/>
</dbReference>
<keyword evidence="5" id="KW-0106">Calcium</keyword>
<keyword evidence="4 9" id="KW-0720">Serine protease</keyword>
<feature type="chain" id="PRO_5043898297" description="Peptidase S1 domain-containing protein" evidence="10">
    <location>
        <begin position="20"/>
        <end position="305"/>
    </location>
</feature>
<dbReference type="InterPro" id="IPR001314">
    <property type="entry name" value="Peptidase_S1A"/>
</dbReference>
<dbReference type="AlphaFoldDB" id="A0AAV2P1A6"/>
<dbReference type="InterPro" id="IPR018114">
    <property type="entry name" value="TRYPSIN_HIS"/>
</dbReference>
<name>A0AAV2P1A6_9HYME</name>
<dbReference type="SUPFAM" id="SSF50494">
    <property type="entry name" value="Trypsin-like serine proteases"/>
    <property type="match status" value="1"/>
</dbReference>
<dbReference type="InterPro" id="IPR001254">
    <property type="entry name" value="Trypsin_dom"/>
</dbReference>
<evidence type="ECO:0000256" key="6">
    <source>
        <dbReference type="ARBA" id="ARBA00023145"/>
    </source>
</evidence>
<evidence type="ECO:0000256" key="2">
    <source>
        <dbReference type="ARBA" id="ARBA00022723"/>
    </source>
</evidence>
<feature type="domain" description="Peptidase S1" evidence="11">
    <location>
        <begin position="46"/>
        <end position="304"/>
    </location>
</feature>
<keyword evidence="10" id="KW-0732">Signal</keyword>
<sequence>MRYLLWCLILFCGISIAFSSIIDVTKHPSWSLLEHRRCGSSNSDRIIGGKNASLGAYPWIARIGYGKPGAYNALSYRCGGTLINPLYVVTAAHCVVNLPENFKVSGIRLGEHNTLTDLDCEREYCAEPVQDFSPKLIIAHKDYNKPAFKNDIALIRLDQPVVYNEFVMPICMMSGELLVKDFVGETAEVAGWGIYDINDPQPSTILQTIKLPVVEMDRCLQSALSNFAEMSEQQQMCVGGVIGQDSCGGDSGGPLMKVQSLNGPPRYYLIGVVSFGAKACGASKIPAIYSKVAAYTIWILDHVHP</sequence>
<evidence type="ECO:0000256" key="9">
    <source>
        <dbReference type="RuleBase" id="RU363034"/>
    </source>
</evidence>
<feature type="signal peptide" evidence="10">
    <location>
        <begin position="1"/>
        <end position="19"/>
    </location>
</feature>
<keyword evidence="2" id="KW-0479">Metal-binding</keyword>
<accession>A0AAV2P1A6</accession>
<dbReference type="InterPro" id="IPR033116">
    <property type="entry name" value="TRYPSIN_SER"/>
</dbReference>
<evidence type="ECO:0000313" key="13">
    <source>
        <dbReference type="Proteomes" id="UP001497644"/>
    </source>
</evidence>
<dbReference type="PROSITE" id="PS00135">
    <property type="entry name" value="TRYPSIN_SER"/>
    <property type="match status" value="1"/>
</dbReference>
<dbReference type="FunFam" id="2.40.10.10:FF:000078">
    <property type="entry name" value="Serine protease H137"/>
    <property type="match status" value="1"/>
</dbReference>
<dbReference type="CDD" id="cd00190">
    <property type="entry name" value="Tryp_SPc"/>
    <property type="match status" value="1"/>
</dbReference>
<dbReference type="PANTHER" id="PTHR24256">
    <property type="entry name" value="TRYPTASE-RELATED"/>
    <property type="match status" value="1"/>
</dbReference>
<dbReference type="Pfam" id="PF00089">
    <property type="entry name" value="Trypsin"/>
    <property type="match status" value="1"/>
</dbReference>
<evidence type="ECO:0000313" key="12">
    <source>
        <dbReference type="EMBL" id="CAL1686601.1"/>
    </source>
</evidence>
<dbReference type="Gene3D" id="2.40.10.10">
    <property type="entry name" value="Trypsin-like serine proteases"/>
    <property type="match status" value="2"/>
</dbReference>
<keyword evidence="3 9" id="KW-0378">Hydrolase</keyword>
<evidence type="ECO:0000256" key="3">
    <source>
        <dbReference type="ARBA" id="ARBA00022801"/>
    </source>
</evidence>
<dbReference type="FunFam" id="2.40.10.10:FF:000068">
    <property type="entry name" value="transmembrane protease serine 2"/>
    <property type="match status" value="1"/>
</dbReference>
<keyword evidence="13" id="KW-1185">Reference proteome</keyword>
<keyword evidence="6" id="KW-0865">Zymogen</keyword>
<dbReference type="GO" id="GO:0006508">
    <property type="term" value="P:proteolysis"/>
    <property type="evidence" value="ECO:0007669"/>
    <property type="project" value="UniProtKB-KW"/>
</dbReference>
<evidence type="ECO:0000256" key="4">
    <source>
        <dbReference type="ARBA" id="ARBA00022825"/>
    </source>
</evidence>
<dbReference type="InterPro" id="IPR009003">
    <property type="entry name" value="Peptidase_S1_PA"/>
</dbReference>
<dbReference type="PROSITE" id="PS00134">
    <property type="entry name" value="TRYPSIN_HIS"/>
    <property type="match status" value="1"/>
</dbReference>
<dbReference type="InterPro" id="IPR043504">
    <property type="entry name" value="Peptidase_S1_PA_chymotrypsin"/>
</dbReference>
<reference evidence="12" key="1">
    <citation type="submission" date="2024-04" db="EMBL/GenBank/DDBJ databases">
        <authorList>
            <consortium name="Molecular Ecology Group"/>
        </authorList>
    </citation>
    <scope>NUCLEOTIDE SEQUENCE</scope>
</reference>
<keyword evidence="7" id="KW-1015">Disulfide bond</keyword>
<dbReference type="SMART" id="SM00020">
    <property type="entry name" value="Tryp_SPc"/>
    <property type="match status" value="1"/>
</dbReference>
<evidence type="ECO:0000256" key="7">
    <source>
        <dbReference type="ARBA" id="ARBA00023157"/>
    </source>
</evidence>
<proteinExistence type="inferred from homology"/>
<dbReference type="GO" id="GO:0046872">
    <property type="term" value="F:metal ion binding"/>
    <property type="evidence" value="ECO:0007669"/>
    <property type="project" value="UniProtKB-KW"/>
</dbReference>
<evidence type="ECO:0000256" key="5">
    <source>
        <dbReference type="ARBA" id="ARBA00022837"/>
    </source>
</evidence>